<evidence type="ECO:0000313" key="2">
    <source>
        <dbReference type="Proteomes" id="UP001589607"/>
    </source>
</evidence>
<accession>A0ABV5GJR8</accession>
<sequence>MKIRKSIIFFIMIGLSISCSKDDKINNSNPYLPNFPVDVTLNLNLPQYSQLVFDTNVVYVNNGAAGIRGVFVFNAGGGNYKAFDAACPNQVLSTCSTMTINGIKAKCPCDDTEYSFFTGLAPGKEYPMKQYRVQQINSTTLRVYN</sequence>
<dbReference type="RefSeq" id="WP_236458389.1">
    <property type="nucleotide sequence ID" value="NZ_CBCSGE010000016.1"/>
</dbReference>
<comment type="caution">
    <text evidence="1">The sequence shown here is derived from an EMBL/GenBank/DDBJ whole genome shotgun (WGS) entry which is preliminary data.</text>
</comment>
<dbReference type="PROSITE" id="PS51257">
    <property type="entry name" value="PROKAR_LIPOPROTEIN"/>
    <property type="match status" value="1"/>
</dbReference>
<dbReference type="SUPFAM" id="SSF50022">
    <property type="entry name" value="ISP domain"/>
    <property type="match status" value="1"/>
</dbReference>
<name>A0ABV5GJR8_9FLAO</name>
<evidence type="ECO:0008006" key="3">
    <source>
        <dbReference type="Google" id="ProtNLM"/>
    </source>
</evidence>
<dbReference type="EMBL" id="JBHMEY010000008">
    <property type="protein sequence ID" value="MFB9095609.1"/>
    <property type="molecule type" value="Genomic_DNA"/>
</dbReference>
<evidence type="ECO:0000313" key="1">
    <source>
        <dbReference type="EMBL" id="MFB9095609.1"/>
    </source>
</evidence>
<organism evidence="1 2">
    <name type="scientific">Flavobacterium jumunjinense</name>
    <dbReference type="NCBI Taxonomy" id="998845"/>
    <lineage>
        <taxon>Bacteria</taxon>
        <taxon>Pseudomonadati</taxon>
        <taxon>Bacteroidota</taxon>
        <taxon>Flavobacteriia</taxon>
        <taxon>Flavobacteriales</taxon>
        <taxon>Flavobacteriaceae</taxon>
        <taxon>Flavobacterium</taxon>
    </lineage>
</organism>
<proteinExistence type="predicted"/>
<reference evidence="1 2" key="1">
    <citation type="submission" date="2024-09" db="EMBL/GenBank/DDBJ databases">
        <authorList>
            <person name="Sun Q."/>
            <person name="Mori K."/>
        </authorList>
    </citation>
    <scope>NUCLEOTIDE SEQUENCE [LARGE SCALE GENOMIC DNA]</scope>
    <source>
        <strain evidence="1 2">CECT 7955</strain>
    </source>
</reference>
<protein>
    <recommendedName>
        <fullName evidence="3">Rieske domain-containing protein</fullName>
    </recommendedName>
</protein>
<dbReference type="Proteomes" id="UP001589607">
    <property type="component" value="Unassembled WGS sequence"/>
</dbReference>
<keyword evidence="2" id="KW-1185">Reference proteome</keyword>
<dbReference type="InterPro" id="IPR036922">
    <property type="entry name" value="Rieske_2Fe-2S_sf"/>
</dbReference>
<gene>
    <name evidence="1" type="ORF">ACFFVF_03710</name>
</gene>